<evidence type="ECO:0000259" key="1">
    <source>
        <dbReference type="Pfam" id="PF12724"/>
    </source>
</evidence>
<dbReference type="HOGENOM" id="CLU_108839_0_0_11"/>
<dbReference type="EMBL" id="CP002045">
    <property type="protein sequence ID" value="ADH92850.1"/>
    <property type="molecule type" value="Genomic_DNA"/>
</dbReference>
<dbReference type="GO" id="GO:0070819">
    <property type="term" value="F:menaquinone-dependent protoporphyrinogen oxidase activity"/>
    <property type="evidence" value="ECO:0007669"/>
    <property type="project" value="TreeGrafter"/>
</dbReference>
<dbReference type="GO" id="GO:0010181">
    <property type="term" value="F:FMN binding"/>
    <property type="evidence" value="ECO:0007669"/>
    <property type="project" value="TreeGrafter"/>
</dbReference>
<protein>
    <recommendedName>
        <fullName evidence="1">Flavodoxin domain-containing protein</fullName>
    </recommendedName>
</protein>
<dbReference type="InterPro" id="IPR029039">
    <property type="entry name" value="Flavoprotein-like_sf"/>
</dbReference>
<reference evidence="2 3" key="1">
    <citation type="journal article" date="2010" name="Stand. Genomic Sci.">
        <title>Complete genome sequence of Arcanobacterium haemolyticum type strain (11018).</title>
        <authorList>
            <person name="Yasawong M."/>
            <person name="Teshima H."/>
            <person name="Lapidus A."/>
            <person name="Nolan M."/>
            <person name="Lucas S."/>
            <person name="Glavina Del Rio T."/>
            <person name="Tice H."/>
            <person name="Cheng J."/>
            <person name="Bruce D."/>
            <person name="Detter C."/>
            <person name="Tapia R."/>
            <person name="Han C."/>
            <person name="Goodwin L."/>
            <person name="Pitluck S."/>
            <person name="Liolios K."/>
            <person name="Ivanova N."/>
            <person name="Mavromatis K."/>
            <person name="Mikhailova N."/>
            <person name="Pati A."/>
            <person name="Chen A."/>
            <person name="Palaniappan K."/>
            <person name="Land M."/>
            <person name="Hauser L."/>
            <person name="Chang Y."/>
            <person name="Jeffries C."/>
            <person name="Rohde M."/>
            <person name="Sikorski J."/>
            <person name="Pukall R."/>
            <person name="Goker M."/>
            <person name="Woyke T."/>
            <person name="Bristow J."/>
            <person name="Eisen J."/>
            <person name="Markowitz V."/>
            <person name="Hugenholtz P."/>
            <person name="Kyrpides N."/>
            <person name="Klenk H."/>
        </authorList>
    </citation>
    <scope>NUCLEOTIDE SEQUENCE [LARGE SCALE GENOMIC DNA]</scope>
    <source>
        <strain evidence="3">ATCC 9345 / DSM 20595 / CCUG 17215 / LMG 16163 / NBRC 15585 / NCTC 8452 / 11018</strain>
    </source>
</reference>
<proteinExistence type="predicted"/>
<dbReference type="Pfam" id="PF12724">
    <property type="entry name" value="Flavodoxin_5"/>
    <property type="match status" value="1"/>
</dbReference>
<name>D7BPK1_ARCHD</name>
<evidence type="ECO:0000313" key="3">
    <source>
        <dbReference type="Proteomes" id="UP000000376"/>
    </source>
</evidence>
<dbReference type="KEGG" id="ahe:Arch_1137"/>
<sequence>MKRSIVIYSSITGFARTYAQWIAEELDADLYTLADLIPAVKNGSVRLANYDLIVYGGGVRMGVIRGFDTFRKMIKKAGLATSKKIIVWANGGTPQHPDRDYRSAARTFNRTELAREDYSYFYFEGGVRYEGLNPIEKALLKTFAKRIQKYRDRGEWAVAVADHIAEGYDHTNRDAIAPLIARSREILG</sequence>
<dbReference type="InterPro" id="IPR052200">
    <property type="entry name" value="Protoporphyrinogen_IX_DH"/>
</dbReference>
<dbReference type="eggNOG" id="COG0716">
    <property type="taxonomic scope" value="Bacteria"/>
</dbReference>
<evidence type="ECO:0000313" key="2">
    <source>
        <dbReference type="EMBL" id="ADH92850.1"/>
    </source>
</evidence>
<dbReference type="STRING" id="644284.Arch_1137"/>
<dbReference type="Gene3D" id="3.40.50.360">
    <property type="match status" value="1"/>
</dbReference>
<organism evidence="2 3">
    <name type="scientific">Arcanobacterium haemolyticum (strain ATCC 9345 / DSM 20595 / CCM 5947 / CCUG 17215 / LMG 16163 / NBRC 15585 / NCTC 8452 / 11018)</name>
    <dbReference type="NCBI Taxonomy" id="644284"/>
    <lineage>
        <taxon>Bacteria</taxon>
        <taxon>Bacillati</taxon>
        <taxon>Actinomycetota</taxon>
        <taxon>Actinomycetes</taxon>
        <taxon>Actinomycetales</taxon>
        <taxon>Actinomycetaceae</taxon>
        <taxon>Arcanobacterium</taxon>
    </lineage>
</organism>
<gene>
    <name evidence="2" type="ordered locus">Arch_1137</name>
</gene>
<dbReference type="GO" id="GO:0006783">
    <property type="term" value="P:heme biosynthetic process"/>
    <property type="evidence" value="ECO:0007669"/>
    <property type="project" value="TreeGrafter"/>
</dbReference>
<dbReference type="AlphaFoldDB" id="D7BPK1"/>
<dbReference type="PANTHER" id="PTHR38030:SF2">
    <property type="entry name" value="PROTOPORPHYRINOGEN IX DEHYDROGENASE [QUINONE]"/>
    <property type="match status" value="1"/>
</dbReference>
<dbReference type="SUPFAM" id="SSF52218">
    <property type="entry name" value="Flavoproteins"/>
    <property type="match status" value="1"/>
</dbReference>
<feature type="domain" description="Flavodoxin" evidence="1">
    <location>
        <begin position="5"/>
        <end position="146"/>
    </location>
</feature>
<dbReference type="InterPro" id="IPR026816">
    <property type="entry name" value="Flavodoxin_dom"/>
</dbReference>
<dbReference type="PANTHER" id="PTHR38030">
    <property type="entry name" value="PROTOPORPHYRINOGEN IX DEHYDROGENASE [MENAQUINONE]"/>
    <property type="match status" value="1"/>
</dbReference>
<keyword evidence="3" id="KW-1185">Reference proteome</keyword>
<dbReference type="Proteomes" id="UP000000376">
    <property type="component" value="Chromosome"/>
</dbReference>
<dbReference type="RefSeq" id="WP_013170344.1">
    <property type="nucleotide sequence ID" value="NC_014218.1"/>
</dbReference>
<accession>D7BPK1</accession>